<proteinExistence type="predicted"/>
<evidence type="ECO:0000259" key="5">
    <source>
        <dbReference type="PROSITE" id="PS50977"/>
    </source>
</evidence>
<dbReference type="Pfam" id="PF16925">
    <property type="entry name" value="TetR_C_13"/>
    <property type="match status" value="1"/>
</dbReference>
<dbReference type="SUPFAM" id="SSF48498">
    <property type="entry name" value="Tetracyclin repressor-like, C-terminal domain"/>
    <property type="match status" value="1"/>
</dbReference>
<dbReference type="PANTHER" id="PTHR47506">
    <property type="entry name" value="TRANSCRIPTIONAL REGULATORY PROTEIN"/>
    <property type="match status" value="1"/>
</dbReference>
<dbReference type="InterPro" id="IPR001647">
    <property type="entry name" value="HTH_TetR"/>
</dbReference>
<dbReference type="Proteomes" id="UP000027345">
    <property type="component" value="Unassembled WGS sequence"/>
</dbReference>
<keyword evidence="1" id="KW-0805">Transcription regulation</keyword>
<name>A0A066U2Y8_9PSEU</name>
<evidence type="ECO:0000313" key="6">
    <source>
        <dbReference type="EMBL" id="KDN21811.1"/>
    </source>
</evidence>
<dbReference type="InterPro" id="IPR011075">
    <property type="entry name" value="TetR_C"/>
</dbReference>
<dbReference type="Pfam" id="PF00440">
    <property type="entry name" value="TetR_N"/>
    <property type="match status" value="1"/>
</dbReference>
<keyword evidence="7" id="KW-1185">Reference proteome</keyword>
<feature type="DNA-binding region" description="H-T-H motif" evidence="4">
    <location>
        <begin position="38"/>
        <end position="57"/>
    </location>
</feature>
<comment type="caution">
    <text evidence="6">The sequence shown here is derived from an EMBL/GenBank/DDBJ whole genome shotgun (WGS) entry which is preliminary data.</text>
</comment>
<evidence type="ECO:0000256" key="2">
    <source>
        <dbReference type="ARBA" id="ARBA00023125"/>
    </source>
</evidence>
<dbReference type="PANTHER" id="PTHR47506:SF1">
    <property type="entry name" value="HTH-TYPE TRANSCRIPTIONAL REGULATOR YJDC"/>
    <property type="match status" value="1"/>
</dbReference>
<gene>
    <name evidence="6" type="ORF">DV20_12840</name>
</gene>
<dbReference type="STRING" id="287986.DV20_12840"/>
<accession>A0A066U2Y8</accession>
<dbReference type="OrthoDB" id="4214267at2"/>
<dbReference type="PRINTS" id="PR00455">
    <property type="entry name" value="HTHTETR"/>
</dbReference>
<organism evidence="6 7">
    <name type="scientific">Amycolatopsis rifamycinica</name>
    <dbReference type="NCBI Taxonomy" id="287986"/>
    <lineage>
        <taxon>Bacteria</taxon>
        <taxon>Bacillati</taxon>
        <taxon>Actinomycetota</taxon>
        <taxon>Actinomycetes</taxon>
        <taxon>Pseudonocardiales</taxon>
        <taxon>Pseudonocardiaceae</taxon>
        <taxon>Amycolatopsis</taxon>
    </lineage>
</organism>
<dbReference type="SUPFAM" id="SSF46689">
    <property type="entry name" value="Homeodomain-like"/>
    <property type="match status" value="1"/>
</dbReference>
<evidence type="ECO:0000313" key="7">
    <source>
        <dbReference type="Proteomes" id="UP000027345"/>
    </source>
</evidence>
<evidence type="ECO:0000256" key="3">
    <source>
        <dbReference type="ARBA" id="ARBA00023163"/>
    </source>
</evidence>
<dbReference type="Gene3D" id="1.10.357.10">
    <property type="entry name" value="Tetracycline Repressor, domain 2"/>
    <property type="match status" value="1"/>
</dbReference>
<sequence>METSEATAGTSRGGRGARERILRAAVELFASEGIHATGVAKLADVAHVSTRTLYQHFPSKEALVSAYLQRIESDGTILGETVLERRDLAARERLLRLFAERPAGSLSAKVVRGCPMHNAAVESAGTLPEASAAVEQHKREFAARLVETAAEAGASRPEALGRQLAVLFEGARALATSLNDMRPLEDAEELAKALIEGATEPAPPRQ</sequence>
<dbReference type="EMBL" id="JMQI01000026">
    <property type="protein sequence ID" value="KDN21811.1"/>
    <property type="molecule type" value="Genomic_DNA"/>
</dbReference>
<evidence type="ECO:0000256" key="1">
    <source>
        <dbReference type="ARBA" id="ARBA00023015"/>
    </source>
</evidence>
<dbReference type="GO" id="GO:0003677">
    <property type="term" value="F:DNA binding"/>
    <property type="evidence" value="ECO:0007669"/>
    <property type="project" value="UniProtKB-UniRule"/>
</dbReference>
<feature type="domain" description="HTH tetR-type" evidence="5">
    <location>
        <begin position="15"/>
        <end position="75"/>
    </location>
</feature>
<evidence type="ECO:0000256" key="4">
    <source>
        <dbReference type="PROSITE-ProRule" id="PRU00335"/>
    </source>
</evidence>
<dbReference type="PROSITE" id="PS50977">
    <property type="entry name" value="HTH_TETR_2"/>
    <property type="match status" value="1"/>
</dbReference>
<dbReference type="RefSeq" id="WP_043779702.1">
    <property type="nucleotide sequence ID" value="NZ_JMQI01000026.1"/>
</dbReference>
<reference evidence="6 7" key="1">
    <citation type="submission" date="2014-05" db="EMBL/GenBank/DDBJ databases">
        <title>Draft genome sequence of Amycolatopsis rifamycinica DSM 46095.</title>
        <authorList>
            <person name="Lal R."/>
            <person name="Saxena A."/>
            <person name="Kumari R."/>
            <person name="Mukherjee U."/>
            <person name="Singh P."/>
            <person name="Sangwan N."/>
            <person name="Mahato N.K."/>
        </authorList>
    </citation>
    <scope>NUCLEOTIDE SEQUENCE [LARGE SCALE GENOMIC DNA]</scope>
    <source>
        <strain evidence="6 7">DSM 46095</strain>
    </source>
</reference>
<dbReference type="InterPro" id="IPR009057">
    <property type="entry name" value="Homeodomain-like_sf"/>
</dbReference>
<dbReference type="AlphaFoldDB" id="A0A066U2Y8"/>
<dbReference type="InterPro" id="IPR036271">
    <property type="entry name" value="Tet_transcr_reg_TetR-rel_C_sf"/>
</dbReference>
<dbReference type="eggNOG" id="COG1309">
    <property type="taxonomic scope" value="Bacteria"/>
</dbReference>
<keyword evidence="3" id="KW-0804">Transcription</keyword>
<keyword evidence="2 4" id="KW-0238">DNA-binding</keyword>
<protein>
    <submittedName>
        <fullName evidence="6">TetR family transcriptional regulator</fullName>
    </submittedName>
</protein>